<dbReference type="ESTHER" id="9caul-f4qij4">
    <property type="family name" value="Carb_B_Bacteria"/>
</dbReference>
<feature type="compositionally biased region" description="Low complexity" evidence="4">
    <location>
        <begin position="410"/>
        <end position="421"/>
    </location>
</feature>
<sequence length="421" mass="45660">MAERKSEDCLYLNVWAPENAKDLPVMVWIHGGAFTGGSGMQTSYDGANLAQHGAVVVSINYRLGIFGFFAHPELAAESPHQASGNQGIEDQIAALQWVRDNIAAFGGDPQRVTIMGNSAGGESVNLLMASPVAKGLFHRGIAQSGNYAMPIDPSEDAMFSRTGAEARAVTYTQAAGATHVSDLRRMSVEALHAVPWYTVPSVDGYVLREDLTSLYAGRRYNDVPLLVGWAADEGKDLAPELLKTSDFTAANYNALVTQLLGHAPSDALLAAYPAGTDADARASINRLTNDWWGWRMWYWADLQAQQDGSDAYIYLFAHMPAQETPCNYGCGIGHGADVQYIFDNLDGSKRAWTANDRKLASQLADTWVRFATTGSPNGPDLPAWPAFDGTANTLYIVRTDDDPPAPPLPDFRLFRPSPAQK</sequence>
<dbReference type="PROSITE" id="PS00941">
    <property type="entry name" value="CARBOXYLESTERASE_B_2"/>
    <property type="match status" value="1"/>
</dbReference>
<evidence type="ECO:0000313" key="7">
    <source>
        <dbReference type="Proteomes" id="UP000006512"/>
    </source>
</evidence>
<dbReference type="InterPro" id="IPR019826">
    <property type="entry name" value="Carboxylesterase_B_AS"/>
</dbReference>
<dbReference type="GO" id="GO:0052689">
    <property type="term" value="F:carboxylic ester hydrolase activity"/>
    <property type="evidence" value="ECO:0007669"/>
    <property type="project" value="TreeGrafter"/>
</dbReference>
<evidence type="ECO:0000256" key="1">
    <source>
        <dbReference type="ARBA" id="ARBA00005964"/>
    </source>
</evidence>
<dbReference type="HOGENOM" id="CLU_006586_16_4_5"/>
<evidence type="ECO:0000259" key="5">
    <source>
        <dbReference type="Pfam" id="PF00135"/>
    </source>
</evidence>
<evidence type="ECO:0000313" key="6">
    <source>
        <dbReference type="EMBL" id="EGF92983.1"/>
    </source>
</evidence>
<proteinExistence type="inferred from homology"/>
<comment type="similarity">
    <text evidence="1 3">Belongs to the type-B carboxylesterase/lipase family.</text>
</comment>
<evidence type="ECO:0000256" key="3">
    <source>
        <dbReference type="RuleBase" id="RU361235"/>
    </source>
</evidence>
<dbReference type="InterPro" id="IPR029058">
    <property type="entry name" value="AB_hydrolase_fold"/>
</dbReference>
<dbReference type="Gene3D" id="3.40.50.1820">
    <property type="entry name" value="alpha/beta hydrolase"/>
    <property type="match status" value="1"/>
</dbReference>
<evidence type="ECO:0000256" key="2">
    <source>
        <dbReference type="ARBA" id="ARBA00022801"/>
    </source>
</evidence>
<gene>
    <name evidence="6" type="ORF">ABI_14220</name>
</gene>
<dbReference type="STRING" id="715226.ABI_14220"/>
<dbReference type="InterPro" id="IPR002018">
    <property type="entry name" value="CarbesteraseB"/>
</dbReference>
<protein>
    <recommendedName>
        <fullName evidence="3">Carboxylic ester hydrolase</fullName>
        <ecNumber evidence="3">3.1.1.-</ecNumber>
    </recommendedName>
</protein>
<dbReference type="Pfam" id="PF00135">
    <property type="entry name" value="COesterase"/>
    <property type="match status" value="1"/>
</dbReference>
<feature type="domain" description="Carboxylesterase type B" evidence="5">
    <location>
        <begin position="5"/>
        <end position="394"/>
    </location>
</feature>
<name>F4QIJ4_9CAUL</name>
<dbReference type="PANTHER" id="PTHR43918:SF4">
    <property type="entry name" value="CARBOXYLIC ESTER HYDROLASE"/>
    <property type="match status" value="1"/>
</dbReference>
<feature type="region of interest" description="Disordered" evidence="4">
    <location>
        <begin position="402"/>
        <end position="421"/>
    </location>
</feature>
<dbReference type="PROSITE" id="PS00122">
    <property type="entry name" value="CARBOXYLESTERASE_B_1"/>
    <property type="match status" value="1"/>
</dbReference>
<dbReference type="InterPro" id="IPR050654">
    <property type="entry name" value="AChE-related_enzymes"/>
</dbReference>
<organism evidence="6 7">
    <name type="scientific">Asticcacaulis biprosthecium C19</name>
    <dbReference type="NCBI Taxonomy" id="715226"/>
    <lineage>
        <taxon>Bacteria</taxon>
        <taxon>Pseudomonadati</taxon>
        <taxon>Pseudomonadota</taxon>
        <taxon>Alphaproteobacteria</taxon>
        <taxon>Caulobacterales</taxon>
        <taxon>Caulobacteraceae</taxon>
        <taxon>Asticcacaulis</taxon>
    </lineage>
</organism>
<dbReference type="eggNOG" id="COG2272">
    <property type="taxonomic scope" value="Bacteria"/>
</dbReference>
<dbReference type="PANTHER" id="PTHR43918">
    <property type="entry name" value="ACETYLCHOLINESTERASE"/>
    <property type="match status" value="1"/>
</dbReference>
<dbReference type="InterPro" id="IPR019819">
    <property type="entry name" value="Carboxylesterase_B_CS"/>
</dbReference>
<dbReference type="EC" id="3.1.1.-" evidence="3"/>
<dbReference type="Proteomes" id="UP000006512">
    <property type="component" value="Unassembled WGS sequence"/>
</dbReference>
<reference evidence="7" key="1">
    <citation type="submission" date="2011-03" db="EMBL/GenBank/DDBJ databases">
        <title>Draft genome sequence of Brevundimonas diminuta.</title>
        <authorList>
            <person name="Brown P.J.B."/>
            <person name="Buechlein A."/>
            <person name="Hemmerich C."/>
            <person name="Brun Y.V."/>
        </authorList>
    </citation>
    <scope>NUCLEOTIDE SEQUENCE [LARGE SCALE GENOMIC DNA]</scope>
    <source>
        <strain evidence="7">C19</strain>
    </source>
</reference>
<dbReference type="AlphaFoldDB" id="F4QIJ4"/>
<evidence type="ECO:0000256" key="4">
    <source>
        <dbReference type="SAM" id="MobiDB-lite"/>
    </source>
</evidence>
<dbReference type="EMBL" id="GL883077">
    <property type="protein sequence ID" value="EGF92983.1"/>
    <property type="molecule type" value="Genomic_DNA"/>
</dbReference>
<dbReference type="SUPFAM" id="SSF53474">
    <property type="entry name" value="alpha/beta-Hydrolases"/>
    <property type="match status" value="1"/>
</dbReference>
<keyword evidence="2 3" id="KW-0378">Hydrolase</keyword>
<accession>F4QIJ4</accession>
<keyword evidence="7" id="KW-1185">Reference proteome</keyword>